<evidence type="ECO:0000313" key="2">
    <source>
        <dbReference type="EMBL" id="MRG85544.1"/>
    </source>
</evidence>
<evidence type="ECO:0000313" key="3">
    <source>
        <dbReference type="Proteomes" id="UP000480185"/>
    </source>
</evidence>
<comment type="caution">
    <text evidence="2">The sequence shown here is derived from an EMBL/GenBank/DDBJ whole genome shotgun (WGS) entry which is preliminary data.</text>
</comment>
<keyword evidence="1" id="KW-1133">Transmembrane helix</keyword>
<accession>A0A6G1X3K9</accession>
<dbReference type="EMBL" id="WJNH01000002">
    <property type="protein sequence ID" value="MRG85544.1"/>
    <property type="molecule type" value="Genomic_DNA"/>
</dbReference>
<evidence type="ECO:0000256" key="1">
    <source>
        <dbReference type="SAM" id="Phobius"/>
    </source>
</evidence>
<dbReference type="InterPro" id="IPR025620">
    <property type="entry name" value="YlaH"/>
</dbReference>
<reference evidence="2 3" key="1">
    <citation type="submission" date="2019-11" db="EMBL/GenBank/DDBJ databases">
        <authorList>
            <person name="Li J."/>
        </authorList>
    </citation>
    <scope>NUCLEOTIDE SEQUENCE [LARGE SCALE GENOMIC DNA]</scope>
    <source>
        <strain evidence="2 3">J4</strain>
    </source>
</reference>
<dbReference type="Proteomes" id="UP000480185">
    <property type="component" value="Unassembled WGS sequence"/>
</dbReference>
<dbReference type="RefSeq" id="WP_153727481.1">
    <property type="nucleotide sequence ID" value="NZ_WJNH01000002.1"/>
</dbReference>
<feature type="transmembrane region" description="Helical" evidence="1">
    <location>
        <begin position="80"/>
        <end position="98"/>
    </location>
</feature>
<keyword evidence="1" id="KW-0472">Membrane</keyword>
<dbReference type="AlphaFoldDB" id="A0A6G1X3K9"/>
<name>A0A6G1X3K9_9BACI</name>
<dbReference type="OrthoDB" id="2680377at2"/>
<feature type="transmembrane region" description="Helical" evidence="1">
    <location>
        <begin position="54"/>
        <end position="74"/>
    </location>
</feature>
<organism evidence="2 3">
    <name type="scientific">Salinibacillus xinjiangensis</name>
    <dbReference type="NCBI Taxonomy" id="1229268"/>
    <lineage>
        <taxon>Bacteria</taxon>
        <taxon>Bacillati</taxon>
        <taxon>Bacillota</taxon>
        <taxon>Bacilli</taxon>
        <taxon>Bacillales</taxon>
        <taxon>Bacillaceae</taxon>
        <taxon>Salinibacillus</taxon>
    </lineage>
</organism>
<keyword evidence="1" id="KW-0812">Transmembrane</keyword>
<proteinExistence type="predicted"/>
<dbReference type="Pfam" id="PF14036">
    <property type="entry name" value="YlaH"/>
    <property type="match status" value="1"/>
</dbReference>
<keyword evidence="3" id="KW-1185">Reference proteome</keyword>
<feature type="transmembrane region" description="Helical" evidence="1">
    <location>
        <begin position="29"/>
        <end position="47"/>
    </location>
</feature>
<protein>
    <recommendedName>
        <fullName evidence="4">YlaH-like protein</fullName>
    </recommendedName>
</protein>
<gene>
    <name evidence="2" type="ORF">GH754_04265</name>
</gene>
<sequence>MPSEQSIPDQGFRPLTDIFIEHIGGVEGFWYLYLTIVIFAAITYKLGFARKLPLLKSIVVYIFLALGCFILTFFSEGLPMLEVLVVSALVLGIYRYRLAQERKRRNREGVESNT</sequence>
<evidence type="ECO:0008006" key="4">
    <source>
        <dbReference type="Google" id="ProtNLM"/>
    </source>
</evidence>